<proteinExistence type="predicted"/>
<gene>
    <name evidence="2" type="ORF">TCIL3000_0_12980</name>
</gene>
<evidence type="ECO:0000313" key="2">
    <source>
        <dbReference type="EMBL" id="CCD16360.1"/>
    </source>
</evidence>
<comment type="caution">
    <text evidence="2">The sequence shown here is derived from an EMBL/GenBank/DDBJ whole genome shotgun (WGS) entry which is preliminary data.</text>
</comment>
<reference evidence="2" key="1">
    <citation type="journal article" date="2012" name="Proc. Natl. Acad. Sci. U.S.A.">
        <title>Antigenic diversity is generated by distinct evolutionary mechanisms in African trypanosome species.</title>
        <authorList>
            <person name="Jackson A.P."/>
            <person name="Berry A."/>
            <person name="Aslett M."/>
            <person name="Allison H.C."/>
            <person name="Burton P."/>
            <person name="Vavrova-Anderson J."/>
            <person name="Brown R."/>
            <person name="Browne H."/>
            <person name="Corton N."/>
            <person name="Hauser H."/>
            <person name="Gamble J."/>
            <person name="Gilderthorp R."/>
            <person name="Marcello L."/>
            <person name="McQuillan J."/>
            <person name="Otto T.D."/>
            <person name="Quail M.A."/>
            <person name="Sanders M.J."/>
            <person name="van Tonder A."/>
            <person name="Ginger M.L."/>
            <person name="Field M.C."/>
            <person name="Barry J.D."/>
            <person name="Hertz-Fowler C."/>
            <person name="Berriman M."/>
        </authorList>
    </citation>
    <scope>NUCLEOTIDE SEQUENCE [LARGE SCALE GENOMIC DNA]</scope>
    <source>
        <strain evidence="2">IL3000</strain>
    </source>
</reference>
<dbReference type="AlphaFoldDB" id="F9WGC6"/>
<organism evidence="2 3">
    <name type="scientific">Trypanosoma congolense (strain IL3000)</name>
    <dbReference type="NCBI Taxonomy" id="1068625"/>
    <lineage>
        <taxon>Eukaryota</taxon>
        <taxon>Discoba</taxon>
        <taxon>Euglenozoa</taxon>
        <taxon>Kinetoplastea</taxon>
        <taxon>Metakinetoplastina</taxon>
        <taxon>Trypanosomatida</taxon>
        <taxon>Trypanosomatidae</taxon>
        <taxon>Trypanosoma</taxon>
        <taxon>Nannomonas</taxon>
    </lineage>
</organism>
<accession>F9WGC6</accession>
<dbReference type="Proteomes" id="UP000000702">
    <property type="component" value="Unassembled WGS sequence"/>
</dbReference>
<evidence type="ECO:0000256" key="1">
    <source>
        <dbReference type="SAM" id="MobiDB-lite"/>
    </source>
</evidence>
<evidence type="ECO:0000313" key="3">
    <source>
        <dbReference type="Proteomes" id="UP000000702"/>
    </source>
</evidence>
<protein>
    <submittedName>
        <fullName evidence="2">Uncharacterized protein</fullName>
    </submittedName>
</protein>
<keyword evidence="3" id="KW-1185">Reference proteome</keyword>
<feature type="region of interest" description="Disordered" evidence="1">
    <location>
        <begin position="79"/>
        <end position="135"/>
    </location>
</feature>
<sequence length="135" mass="15353">MNVAQVPHAFSTAHSNSITVGGSRTVKGFVEMHRKAVNMTLIPPSDTHPRPLQFAGLTKEIRKRQVQFEQQLLSLQEREQQQRQEYNKSTQRGINLTHHLLSGIDNDPSSSEANKMILRGQKKKDVKQQKVLKSE</sequence>
<dbReference type="EMBL" id="CAEQ01002258">
    <property type="protein sequence ID" value="CCD16360.1"/>
    <property type="molecule type" value="Genomic_DNA"/>
</dbReference>
<feature type="compositionally biased region" description="Basic and acidic residues" evidence="1">
    <location>
        <begin position="126"/>
        <end position="135"/>
    </location>
</feature>
<name>F9WGC6_TRYCI</name>